<dbReference type="OrthoDB" id="1669646at2"/>
<reference evidence="1 2" key="1">
    <citation type="submission" date="2019-05" db="EMBL/GenBank/DDBJ databases">
        <title>The metagenome of a microbial culture collection derived from dairy environment covers the genomic content of the human microbiome.</title>
        <authorList>
            <person name="Roder T."/>
            <person name="Wuthrich D."/>
            <person name="Sattari Z."/>
            <person name="Von Ah U."/>
            <person name="Bar C."/>
            <person name="Ronchi F."/>
            <person name="Macpherson A.J."/>
            <person name="Ganal-Vonarburg S.C."/>
            <person name="Bruggmann R."/>
            <person name="Vergeres G."/>
        </authorList>
    </citation>
    <scope>NUCLEOTIDE SEQUENCE [LARGE SCALE GENOMIC DNA]</scope>
    <source>
        <strain evidence="1 2">FAM 24235</strain>
    </source>
</reference>
<protein>
    <submittedName>
        <fullName evidence="1">Uncharacterized protein</fullName>
    </submittedName>
</protein>
<dbReference type="AlphaFoldDB" id="A0A5R9BXJ7"/>
<sequence length="183" mass="21624">MEKNRYKRWSQEDDDYLESLSIDPEGEKLQSAADFLGRSRNSVVSRLVIMRKRHKHVGYLERKWTDREDFILINSKRNMSYKEIGELLNRTEAAVTFRAQRIGITKSITSAEALKKLEGTIRKLAEQGYARREIAERVNLDYVVIKTFIYNRGIECANAPKRPTKETKKNHQEFMSKAYRRYK</sequence>
<evidence type="ECO:0000313" key="1">
    <source>
        <dbReference type="EMBL" id="TLQ04731.1"/>
    </source>
</evidence>
<dbReference type="EMBL" id="VBTE01000066">
    <property type="protein sequence ID" value="TLQ04731.1"/>
    <property type="molecule type" value="Genomic_DNA"/>
</dbReference>
<organism evidence="1 2">
    <name type="scientific">Marinilactibacillus psychrotolerans</name>
    <dbReference type="NCBI Taxonomy" id="191770"/>
    <lineage>
        <taxon>Bacteria</taxon>
        <taxon>Bacillati</taxon>
        <taxon>Bacillota</taxon>
        <taxon>Bacilli</taxon>
        <taxon>Lactobacillales</taxon>
        <taxon>Carnobacteriaceae</taxon>
        <taxon>Marinilactibacillus</taxon>
    </lineage>
</organism>
<evidence type="ECO:0000313" key="2">
    <source>
        <dbReference type="Proteomes" id="UP000307201"/>
    </source>
</evidence>
<comment type="caution">
    <text evidence="1">The sequence shown here is derived from an EMBL/GenBank/DDBJ whole genome shotgun (WGS) entry which is preliminary data.</text>
</comment>
<proteinExistence type="predicted"/>
<dbReference type="RefSeq" id="WP_138473125.1">
    <property type="nucleotide sequence ID" value="NZ_VBTE01000066.1"/>
</dbReference>
<name>A0A5R9BXJ7_9LACT</name>
<dbReference type="Proteomes" id="UP000307201">
    <property type="component" value="Unassembled WGS sequence"/>
</dbReference>
<accession>A0A5R9BXJ7</accession>
<gene>
    <name evidence="1" type="ORF">FEZ48_13300</name>
</gene>